<reference evidence="2 3" key="1">
    <citation type="submission" date="2019-06" db="EMBL/GenBank/DDBJ databases">
        <title>Description of Kitasatospora acidophila sp. nov. isolated from pine grove soil, and reclassification of Streptomyces novaecaesareae to Kitasatospora novaeceasareae comb. nov.</title>
        <authorList>
            <person name="Kim M.J."/>
        </authorList>
    </citation>
    <scope>NUCLEOTIDE SEQUENCE [LARGE SCALE GENOMIC DNA]</scope>
    <source>
        <strain evidence="2 3">MMS16-CNU292</strain>
    </source>
</reference>
<name>A0A540VZZ2_9ACTN</name>
<protein>
    <submittedName>
        <fullName evidence="2">RidA family protein</fullName>
    </submittedName>
</protein>
<gene>
    <name evidence="2" type="ORF">E6W39_08675</name>
</gene>
<proteinExistence type="inferred from homology"/>
<evidence type="ECO:0000256" key="1">
    <source>
        <dbReference type="ARBA" id="ARBA00010552"/>
    </source>
</evidence>
<dbReference type="GO" id="GO:0005829">
    <property type="term" value="C:cytosol"/>
    <property type="evidence" value="ECO:0007669"/>
    <property type="project" value="TreeGrafter"/>
</dbReference>
<keyword evidence="3" id="KW-1185">Reference proteome</keyword>
<comment type="similarity">
    <text evidence="1">Belongs to the RutC family.</text>
</comment>
<evidence type="ECO:0000313" key="2">
    <source>
        <dbReference type="EMBL" id="TQF02335.1"/>
    </source>
</evidence>
<dbReference type="InterPro" id="IPR006175">
    <property type="entry name" value="YjgF/YER057c/UK114"/>
</dbReference>
<dbReference type="Gene3D" id="3.30.1330.40">
    <property type="entry name" value="RutC-like"/>
    <property type="match status" value="1"/>
</dbReference>
<dbReference type="GO" id="GO:0019239">
    <property type="term" value="F:deaminase activity"/>
    <property type="evidence" value="ECO:0007669"/>
    <property type="project" value="TreeGrafter"/>
</dbReference>
<dbReference type="PANTHER" id="PTHR11803">
    <property type="entry name" value="2-IMINOBUTANOATE/2-IMINOPROPANOATE DEAMINASE RIDA"/>
    <property type="match status" value="1"/>
</dbReference>
<comment type="caution">
    <text evidence="2">The sequence shown here is derived from an EMBL/GenBank/DDBJ whole genome shotgun (WGS) entry which is preliminary data.</text>
</comment>
<dbReference type="AlphaFoldDB" id="A0A540VZZ2"/>
<dbReference type="InterPro" id="IPR035959">
    <property type="entry name" value="RutC-like_sf"/>
</dbReference>
<accession>A0A540VZZ2</accession>
<dbReference type="OrthoDB" id="3212792at2"/>
<dbReference type="RefSeq" id="WP_141633031.1">
    <property type="nucleotide sequence ID" value="NZ_VIGB01000003.1"/>
</dbReference>
<organism evidence="2 3">
    <name type="scientific">Kitasatospora acidiphila</name>
    <dbReference type="NCBI Taxonomy" id="2567942"/>
    <lineage>
        <taxon>Bacteria</taxon>
        <taxon>Bacillati</taxon>
        <taxon>Actinomycetota</taxon>
        <taxon>Actinomycetes</taxon>
        <taxon>Kitasatosporales</taxon>
        <taxon>Streptomycetaceae</taxon>
        <taxon>Kitasatospora</taxon>
    </lineage>
</organism>
<dbReference type="Pfam" id="PF01042">
    <property type="entry name" value="Ribonuc_L-PSP"/>
    <property type="match status" value="1"/>
</dbReference>
<dbReference type="PANTHER" id="PTHR11803:SF58">
    <property type="entry name" value="PROTEIN HMF1-RELATED"/>
    <property type="match status" value="1"/>
</dbReference>
<sequence length="184" mass="18143">MSDSFQTPNAPGTPVAPSGHLVAPAGLAPGNGYSHVSWGTGRVVAVSGQLALDESGALVGPGDPDAQAGQVFENIRRALAAAGAEFTDVIKLNFYITDTAYLPALRAARDAVIDTANPPASSAVVVAGLIRPEFLVEVDALAVLPLPAPEAATAPEAPATAVAAANTPATATTQATAATPGAVG</sequence>
<dbReference type="Proteomes" id="UP000319103">
    <property type="component" value="Unassembled WGS sequence"/>
</dbReference>
<evidence type="ECO:0000313" key="3">
    <source>
        <dbReference type="Proteomes" id="UP000319103"/>
    </source>
</evidence>
<dbReference type="SUPFAM" id="SSF55298">
    <property type="entry name" value="YjgF-like"/>
    <property type="match status" value="1"/>
</dbReference>
<dbReference type="CDD" id="cd00448">
    <property type="entry name" value="YjgF_YER057c_UK114_family"/>
    <property type="match status" value="1"/>
</dbReference>
<dbReference type="EMBL" id="VIGB01000003">
    <property type="protein sequence ID" value="TQF02335.1"/>
    <property type="molecule type" value="Genomic_DNA"/>
</dbReference>